<feature type="compositionally biased region" description="Polar residues" evidence="10">
    <location>
        <begin position="134"/>
        <end position="151"/>
    </location>
</feature>
<proteinExistence type="inferred from homology"/>
<keyword evidence="6" id="KW-0931">ER-Golgi transport</keyword>
<name>A0A9W8VJ84_9HYPO</name>
<evidence type="ECO:0000256" key="1">
    <source>
        <dbReference type="ARBA" id="ARBA00004163"/>
    </source>
</evidence>
<evidence type="ECO:0000256" key="11">
    <source>
        <dbReference type="SAM" id="Phobius"/>
    </source>
</evidence>
<keyword evidence="8 11" id="KW-1133">Transmembrane helix</keyword>
<accession>A0A9W8VJ84</accession>
<evidence type="ECO:0000256" key="3">
    <source>
        <dbReference type="ARBA" id="ARBA00022448"/>
    </source>
</evidence>
<evidence type="ECO:0000256" key="8">
    <source>
        <dbReference type="ARBA" id="ARBA00022989"/>
    </source>
</evidence>
<evidence type="ECO:0000256" key="5">
    <source>
        <dbReference type="ARBA" id="ARBA00022824"/>
    </source>
</evidence>
<evidence type="ECO:0000256" key="9">
    <source>
        <dbReference type="ARBA" id="ARBA00023136"/>
    </source>
</evidence>
<keyword evidence="3" id="KW-0813">Transport</keyword>
<keyword evidence="13" id="KW-1185">Reference proteome</keyword>
<dbReference type="GO" id="GO:0031201">
    <property type="term" value="C:SNARE complex"/>
    <property type="evidence" value="ECO:0007669"/>
    <property type="project" value="TreeGrafter"/>
</dbReference>
<dbReference type="AlphaFoldDB" id="A0A9W8VJ84"/>
<reference evidence="12" key="1">
    <citation type="submission" date="2022-09" db="EMBL/GenBank/DDBJ databases">
        <title>Fusarium specimens isolated from Avocado Roots.</title>
        <authorList>
            <person name="Stajich J."/>
            <person name="Roper C."/>
            <person name="Heimlech-Rivalta G."/>
        </authorList>
    </citation>
    <scope>NUCLEOTIDE SEQUENCE</scope>
    <source>
        <strain evidence="12">CF00136</strain>
    </source>
</reference>
<dbReference type="PANTHER" id="PTHR13050:SF7">
    <property type="entry name" value="VESICLE TRANSPORT PROTEIN USE1"/>
    <property type="match status" value="1"/>
</dbReference>
<keyword evidence="9 11" id="KW-0472">Membrane</keyword>
<feature type="compositionally biased region" description="Low complexity" evidence="10">
    <location>
        <begin position="211"/>
        <end position="223"/>
    </location>
</feature>
<protein>
    <recommendedName>
        <fullName evidence="14">Synaptobrevin</fullName>
    </recommendedName>
</protein>
<gene>
    <name evidence="12" type="ORF">NW762_005132</name>
</gene>
<comment type="similarity">
    <text evidence="2">Belongs to the USE1 family.</text>
</comment>
<evidence type="ECO:0000256" key="2">
    <source>
        <dbReference type="ARBA" id="ARBA00007891"/>
    </source>
</evidence>
<feature type="compositionally biased region" description="Low complexity" evidence="10">
    <location>
        <begin position="161"/>
        <end position="174"/>
    </location>
</feature>
<evidence type="ECO:0000313" key="12">
    <source>
        <dbReference type="EMBL" id="KAJ4264889.1"/>
    </source>
</evidence>
<evidence type="ECO:0000256" key="10">
    <source>
        <dbReference type="SAM" id="MobiDB-lite"/>
    </source>
</evidence>
<dbReference type="InterPro" id="IPR019150">
    <property type="entry name" value="Vesicle_transport_protein_Use1"/>
</dbReference>
<dbReference type="GO" id="GO:0015031">
    <property type="term" value="P:protein transport"/>
    <property type="evidence" value="ECO:0007669"/>
    <property type="project" value="UniProtKB-KW"/>
</dbReference>
<dbReference type="PANTHER" id="PTHR13050">
    <property type="entry name" value="USE1-LIKE PROTEIN"/>
    <property type="match status" value="1"/>
</dbReference>
<dbReference type="Proteomes" id="UP001152049">
    <property type="component" value="Unassembled WGS sequence"/>
</dbReference>
<feature type="transmembrane region" description="Helical" evidence="11">
    <location>
        <begin position="324"/>
        <end position="344"/>
    </location>
</feature>
<dbReference type="EMBL" id="JAOQAZ010000007">
    <property type="protein sequence ID" value="KAJ4264889.1"/>
    <property type="molecule type" value="Genomic_DNA"/>
</dbReference>
<evidence type="ECO:0000256" key="7">
    <source>
        <dbReference type="ARBA" id="ARBA00022927"/>
    </source>
</evidence>
<comment type="caution">
    <text evidence="12">The sequence shown here is derived from an EMBL/GenBank/DDBJ whole genome shotgun (WGS) entry which is preliminary data.</text>
</comment>
<evidence type="ECO:0000313" key="13">
    <source>
        <dbReference type="Proteomes" id="UP001152049"/>
    </source>
</evidence>
<organism evidence="12 13">
    <name type="scientific">Fusarium torreyae</name>
    <dbReference type="NCBI Taxonomy" id="1237075"/>
    <lineage>
        <taxon>Eukaryota</taxon>
        <taxon>Fungi</taxon>
        <taxon>Dikarya</taxon>
        <taxon>Ascomycota</taxon>
        <taxon>Pezizomycotina</taxon>
        <taxon>Sordariomycetes</taxon>
        <taxon>Hypocreomycetidae</taxon>
        <taxon>Hypocreales</taxon>
        <taxon>Nectriaceae</taxon>
        <taxon>Fusarium</taxon>
    </lineage>
</organism>
<comment type="subcellular location">
    <subcellularLocation>
        <location evidence="1">Endoplasmic reticulum membrane</location>
        <topology evidence="1">Single-pass type IV membrane protein</topology>
    </subcellularLocation>
</comment>
<evidence type="ECO:0000256" key="6">
    <source>
        <dbReference type="ARBA" id="ARBA00022892"/>
    </source>
</evidence>
<dbReference type="GO" id="GO:0005789">
    <property type="term" value="C:endoplasmic reticulum membrane"/>
    <property type="evidence" value="ECO:0007669"/>
    <property type="project" value="UniProtKB-SubCell"/>
</dbReference>
<dbReference type="GO" id="GO:0006890">
    <property type="term" value="P:retrograde vesicle-mediated transport, Golgi to endoplasmic reticulum"/>
    <property type="evidence" value="ECO:0007669"/>
    <property type="project" value="TreeGrafter"/>
</dbReference>
<sequence length="349" mass="37876">MARLSQSISPSLNRSAIDVASAELGNLLLRLQNTVLHTDSDRERRLRSSEFERARVASNLEYARNSLTKLEHDALAIKAPGRRAEVQGDLNGKRELLELLLDRLEDLRQVAIDEDEDDTSTDGEDILSEIIPTPSDSMVDSISTGQPTESSGQDDDDNSEPPETMTIPTTTAAPAPAPTVPPEAHPETSALPQQHNQEPTQTTQTLRPRGAPTSPSPSAHSTARAALFANRSKPSTPQTSTATAEALLDRQRAEQDALSESILQMAGALKSSSQRFSSTLEADKEVVGRAGEGMDKTEQSMEAAKGRMGTLKKMTEGKGFIGRMILYAWVYGLMVACILVVFVLPKLRF</sequence>
<feature type="compositionally biased region" description="Polar residues" evidence="10">
    <location>
        <begin position="190"/>
        <end position="206"/>
    </location>
</feature>
<keyword evidence="7" id="KW-0653">Protein transport</keyword>
<evidence type="ECO:0008006" key="14">
    <source>
        <dbReference type="Google" id="ProtNLM"/>
    </source>
</evidence>
<evidence type="ECO:0000256" key="4">
    <source>
        <dbReference type="ARBA" id="ARBA00022692"/>
    </source>
</evidence>
<keyword evidence="4 11" id="KW-0812">Transmembrane</keyword>
<feature type="region of interest" description="Disordered" evidence="10">
    <location>
        <begin position="112"/>
        <end position="223"/>
    </location>
</feature>
<keyword evidence="5" id="KW-0256">Endoplasmic reticulum</keyword>
<dbReference type="OrthoDB" id="3231855at2759"/>
<dbReference type="GO" id="GO:0005484">
    <property type="term" value="F:SNAP receptor activity"/>
    <property type="evidence" value="ECO:0007669"/>
    <property type="project" value="TreeGrafter"/>
</dbReference>
<feature type="compositionally biased region" description="Acidic residues" evidence="10">
    <location>
        <begin position="112"/>
        <end position="127"/>
    </location>
</feature>